<dbReference type="FunFam" id="3.30.70.270:FF:000020">
    <property type="entry name" value="Transposon Tf2-6 polyprotein-like Protein"/>
    <property type="match status" value="1"/>
</dbReference>
<dbReference type="KEGG" id="aprc:113874188"/>
<accession>A0A8B8MJX9</accession>
<feature type="domain" description="Reverse transcriptase/retrotransposon-derived protein RNase H-like" evidence="1">
    <location>
        <begin position="115"/>
        <end position="152"/>
    </location>
</feature>
<dbReference type="InterPro" id="IPR041577">
    <property type="entry name" value="RT_RNaseH_2"/>
</dbReference>
<keyword evidence="2" id="KW-1185">Reference proteome</keyword>
<organism evidence="2 3">
    <name type="scientific">Abrus precatorius</name>
    <name type="common">Indian licorice</name>
    <name type="synonym">Glycine abrus</name>
    <dbReference type="NCBI Taxonomy" id="3816"/>
    <lineage>
        <taxon>Eukaryota</taxon>
        <taxon>Viridiplantae</taxon>
        <taxon>Streptophyta</taxon>
        <taxon>Embryophyta</taxon>
        <taxon>Tracheophyta</taxon>
        <taxon>Spermatophyta</taxon>
        <taxon>Magnoliopsida</taxon>
        <taxon>eudicotyledons</taxon>
        <taxon>Gunneridae</taxon>
        <taxon>Pentapetalae</taxon>
        <taxon>rosids</taxon>
        <taxon>fabids</taxon>
        <taxon>Fabales</taxon>
        <taxon>Fabaceae</taxon>
        <taxon>Papilionoideae</taxon>
        <taxon>50 kb inversion clade</taxon>
        <taxon>NPAAA clade</taxon>
        <taxon>indigoferoid/millettioid clade</taxon>
        <taxon>Abreae</taxon>
        <taxon>Abrus</taxon>
    </lineage>
</organism>
<dbReference type="OrthoDB" id="1909920at2759"/>
<evidence type="ECO:0000313" key="3">
    <source>
        <dbReference type="RefSeq" id="XP_027368213.1"/>
    </source>
</evidence>
<reference evidence="2" key="1">
    <citation type="journal article" date="2019" name="Toxins">
        <title>Detection of Abrin-Like and Prepropulchellin-Like Toxin Genes and Transcripts Using Whole Genome Sequencing and Full-Length Transcript Sequencing of Abrus precatorius.</title>
        <authorList>
            <person name="Hovde B.T."/>
            <person name="Daligault H.E."/>
            <person name="Hanschen E.R."/>
            <person name="Kunde Y.A."/>
            <person name="Johnson M.B."/>
            <person name="Starkenburg S.R."/>
            <person name="Johnson S.L."/>
        </authorList>
    </citation>
    <scope>NUCLEOTIDE SEQUENCE [LARGE SCALE GENOMIC DNA]</scope>
</reference>
<dbReference type="InterPro" id="IPR051320">
    <property type="entry name" value="Viral_Replic_Matur_Polypro"/>
</dbReference>
<protein>
    <submittedName>
        <fullName evidence="3">Uncharacterized protein LOC113874188</fullName>
    </submittedName>
</protein>
<dbReference type="PANTHER" id="PTHR33064">
    <property type="entry name" value="POL PROTEIN"/>
    <property type="match status" value="1"/>
</dbReference>
<evidence type="ECO:0000313" key="2">
    <source>
        <dbReference type="Proteomes" id="UP000694853"/>
    </source>
</evidence>
<dbReference type="Gene3D" id="3.10.10.10">
    <property type="entry name" value="HIV Type 1 Reverse Transcriptase, subunit A, domain 1"/>
    <property type="match status" value="1"/>
</dbReference>
<dbReference type="PANTHER" id="PTHR33064:SF37">
    <property type="entry name" value="RIBONUCLEASE H"/>
    <property type="match status" value="1"/>
</dbReference>
<dbReference type="AlphaFoldDB" id="A0A8B8MJX9"/>
<dbReference type="Proteomes" id="UP000694853">
    <property type="component" value="Unplaced"/>
</dbReference>
<dbReference type="InterPro" id="IPR043502">
    <property type="entry name" value="DNA/RNA_pol_sf"/>
</dbReference>
<dbReference type="InterPro" id="IPR043128">
    <property type="entry name" value="Rev_trsase/Diguanyl_cyclase"/>
</dbReference>
<dbReference type="GeneID" id="113874188"/>
<evidence type="ECO:0000259" key="1">
    <source>
        <dbReference type="Pfam" id="PF17919"/>
    </source>
</evidence>
<sequence>MKKYSFKGLLLRRKKEHAINLCEGKEPVNVRPYRYPYCHKAEIEKQVKEMLNSVSHKGVAMDSAKFKVLSNGLYLQMLKEFEVFGVTGYYCQFIQNYSKIARPLTKLTKKDGFPWNPNAQVAFELLKQKLTTESVLALPDFSQPFSIECDASG</sequence>
<gene>
    <name evidence="3" type="primary">LOC113874188</name>
</gene>
<proteinExistence type="predicted"/>
<reference evidence="3" key="2">
    <citation type="submission" date="2025-08" db="UniProtKB">
        <authorList>
            <consortium name="RefSeq"/>
        </authorList>
    </citation>
    <scope>IDENTIFICATION</scope>
    <source>
        <tissue evidence="3">Young leaves</tissue>
    </source>
</reference>
<dbReference type="RefSeq" id="XP_027368213.1">
    <property type="nucleotide sequence ID" value="XM_027512412.1"/>
</dbReference>
<name>A0A8B8MJX9_ABRPR</name>
<dbReference type="SUPFAM" id="SSF56672">
    <property type="entry name" value="DNA/RNA polymerases"/>
    <property type="match status" value="2"/>
</dbReference>
<dbReference type="Gene3D" id="3.30.70.270">
    <property type="match status" value="1"/>
</dbReference>
<dbReference type="Pfam" id="PF17919">
    <property type="entry name" value="RT_RNaseH_2"/>
    <property type="match status" value="1"/>
</dbReference>